<proteinExistence type="predicted"/>
<keyword evidence="2" id="KW-1185">Reference proteome</keyword>
<name>A0AAV8VEW5_9CUCU</name>
<protein>
    <submittedName>
        <fullName evidence="1">Uncharacterized protein</fullName>
    </submittedName>
</protein>
<evidence type="ECO:0000313" key="2">
    <source>
        <dbReference type="Proteomes" id="UP001159042"/>
    </source>
</evidence>
<dbReference type="EMBL" id="JANEYG010000115">
    <property type="protein sequence ID" value="KAJ8912683.1"/>
    <property type="molecule type" value="Genomic_DNA"/>
</dbReference>
<comment type="caution">
    <text evidence="1">The sequence shown here is derived from an EMBL/GenBank/DDBJ whole genome shotgun (WGS) entry which is preliminary data.</text>
</comment>
<reference evidence="1 2" key="1">
    <citation type="journal article" date="2023" name="Insect Mol. Biol.">
        <title>Genome sequencing provides insights into the evolution of gene families encoding plant cell wall-degrading enzymes in longhorned beetles.</title>
        <authorList>
            <person name="Shin N.R."/>
            <person name="Okamura Y."/>
            <person name="Kirsch R."/>
            <person name="Pauchet Y."/>
        </authorList>
    </citation>
    <scope>NUCLEOTIDE SEQUENCE [LARGE SCALE GENOMIC DNA]</scope>
    <source>
        <strain evidence="1">EAD_L_NR</strain>
    </source>
</reference>
<gene>
    <name evidence="1" type="ORF">NQ315_011043</name>
</gene>
<sequence>MERTVVMLNLVKMQESNCVPVAVFEEAQRAIFHLLPAKSREHYEKVFAEFNEWSEKRRVMTINEEVMLSYFFNLKKKYEVSSLWSKVNRGGYKPKKAAILERAHIEEFFTRVCDKEYLRIKAKGEEDAQKQDGKRRWRRTCSSYKLENGKRKQRIGRSGDV</sequence>
<dbReference type="Proteomes" id="UP001159042">
    <property type="component" value="Unassembled WGS sequence"/>
</dbReference>
<evidence type="ECO:0000313" key="1">
    <source>
        <dbReference type="EMBL" id="KAJ8912683.1"/>
    </source>
</evidence>
<dbReference type="AlphaFoldDB" id="A0AAV8VEW5"/>
<organism evidence="1 2">
    <name type="scientific">Exocentrus adspersus</name>
    <dbReference type="NCBI Taxonomy" id="1586481"/>
    <lineage>
        <taxon>Eukaryota</taxon>
        <taxon>Metazoa</taxon>
        <taxon>Ecdysozoa</taxon>
        <taxon>Arthropoda</taxon>
        <taxon>Hexapoda</taxon>
        <taxon>Insecta</taxon>
        <taxon>Pterygota</taxon>
        <taxon>Neoptera</taxon>
        <taxon>Endopterygota</taxon>
        <taxon>Coleoptera</taxon>
        <taxon>Polyphaga</taxon>
        <taxon>Cucujiformia</taxon>
        <taxon>Chrysomeloidea</taxon>
        <taxon>Cerambycidae</taxon>
        <taxon>Lamiinae</taxon>
        <taxon>Acanthocinini</taxon>
        <taxon>Exocentrus</taxon>
    </lineage>
</organism>
<accession>A0AAV8VEW5</accession>